<proteinExistence type="predicted"/>
<evidence type="ECO:0000313" key="1">
    <source>
        <dbReference type="EMBL" id="KAG1782712.1"/>
    </source>
</evidence>
<sequence>MDTKFELFDGGKSDANAPPSYEAVSMSSISTDSVQCRPPSVFSKEQTKQIRVTVISLIRDMVSAPDSISRSVGPIIHACSVSLPAAKFTALLQESNIGGHTLVLGSHVRLACMATNDHALFMRLGLESLDKPLRQSLGCPSDEVQVYGGDAQNKFTAKMQMRMLQKRMRIARNMRVELISQGRIWRLLFYMAVDASGHVRLSLAKHSLPACPKALLMVEAHNERPQGLKIQFEPKGDKVLAPEG</sequence>
<comment type="caution">
    <text evidence="1">The sequence shown here is derived from an EMBL/GenBank/DDBJ whole genome shotgun (WGS) entry which is preliminary data.</text>
</comment>
<keyword evidence="2" id="KW-1185">Reference proteome</keyword>
<reference evidence="1" key="1">
    <citation type="journal article" date="2020" name="New Phytol.">
        <title>Comparative genomics reveals dynamic genome evolution in host specialist ectomycorrhizal fungi.</title>
        <authorList>
            <person name="Lofgren L.A."/>
            <person name="Nguyen N.H."/>
            <person name="Vilgalys R."/>
            <person name="Ruytinx J."/>
            <person name="Liao H.L."/>
            <person name="Branco S."/>
            <person name="Kuo A."/>
            <person name="LaButti K."/>
            <person name="Lipzen A."/>
            <person name="Andreopoulos W."/>
            <person name="Pangilinan J."/>
            <person name="Riley R."/>
            <person name="Hundley H."/>
            <person name="Na H."/>
            <person name="Barry K."/>
            <person name="Grigoriev I.V."/>
            <person name="Stajich J.E."/>
            <person name="Kennedy P.G."/>
        </authorList>
    </citation>
    <scope>NUCLEOTIDE SEQUENCE</scope>
    <source>
        <strain evidence="1">DOB743</strain>
    </source>
</reference>
<name>A0A9P7A6Q5_9AGAM</name>
<evidence type="ECO:0000313" key="2">
    <source>
        <dbReference type="Proteomes" id="UP000714275"/>
    </source>
</evidence>
<organism evidence="1 2">
    <name type="scientific">Suillus placidus</name>
    <dbReference type="NCBI Taxonomy" id="48579"/>
    <lineage>
        <taxon>Eukaryota</taxon>
        <taxon>Fungi</taxon>
        <taxon>Dikarya</taxon>
        <taxon>Basidiomycota</taxon>
        <taxon>Agaricomycotina</taxon>
        <taxon>Agaricomycetes</taxon>
        <taxon>Agaricomycetidae</taxon>
        <taxon>Boletales</taxon>
        <taxon>Suillineae</taxon>
        <taxon>Suillaceae</taxon>
        <taxon>Suillus</taxon>
    </lineage>
</organism>
<dbReference type="OrthoDB" id="2637484at2759"/>
<protein>
    <submittedName>
        <fullName evidence="1">Uncharacterized protein</fullName>
    </submittedName>
</protein>
<gene>
    <name evidence="1" type="ORF">EV702DRAFT_1192380</name>
</gene>
<accession>A0A9P7A6Q5</accession>
<dbReference type="EMBL" id="JABBWD010000003">
    <property type="protein sequence ID" value="KAG1782712.1"/>
    <property type="molecule type" value="Genomic_DNA"/>
</dbReference>
<dbReference type="Proteomes" id="UP000714275">
    <property type="component" value="Unassembled WGS sequence"/>
</dbReference>
<dbReference type="AlphaFoldDB" id="A0A9P7A6Q5"/>